<evidence type="ECO:0000256" key="3">
    <source>
        <dbReference type="ARBA" id="ARBA00022478"/>
    </source>
</evidence>
<dbReference type="Gene3D" id="1.10.274.100">
    <property type="entry name" value="RNA polymerase Rpb1, domain 3"/>
    <property type="match status" value="1"/>
</dbReference>
<sequence>MEEPSPAPRKSVKAVQFGLFSPQEISDMSVCCIQHAELYDPATGAPIHGGLFDPRLGPDSQDHQCATCEMTTECPGHFGHLDLVRPVFHLGFKSKLMRVLRSVCGSCSALLVKKDDPACKDILARFTGRHRLQRVSDLAKTRRKCDACEQYQRLFKYDKMSFGFMYTSKKQVSAGDEGDEAAGASHGHNQHDMLTPEIAMRIMKNITDEDIDALGFDPVHARPEWMVIEKLPIPPPQVRPSVAVEGTKKSNDDLVFALREIIKRNNMIANTQQSERDRAKMLINLQYYIKSYMDNHQDPKFNLKTGRPIKAITQRLKGKEGRIRHNLMGKRVNFSARTVIGPDPSLALDQVGVPRSIAANLTFPERVTPLNHEELTRLVQAGPQAYPGARYVTSANGPRRDLARVHDTSAVQLQYGDIVDRYIRDDDLVLFNRQPSLHKMSMMGHRVKVMPFSTFRLNLSVTTPYNADFDGDEMNLHVPQTIEARTELLKLAMVPTQIVSPQANKPVMGIVQDSLLAVNLFSRRDCFLEKHLVMNLLMWFPHWKGVVPIPAILKPKPLWTGKQLLSMIIPPDISLSTNHSTHNEEEDADPITQHLTPGDTRVVIDNSVLLSGMVCKKTVGSAQGGLIHVICIEYSNKPNVAAEFMTNIQYIVNNWLLFHGFSVGIGDGMIPQSAVDKITSTIRTARVKVIGEINNAIHGDLKEGRGMTIRDTLEGLANAELSMVRSEAGKISLKYLQPFNNFRAMVDAGSKGSSINISQISACVGQQNVEGKRIPFGFRDRTLPHFTKDDFSADSRGFVESSYIEGLNPMEFFFHTMGGREGLIDTAVKTAETGYIQRRLIKAMEDIMVRYDGTVRNSLGEVIQFCYGEDGLNAQFVEHQKLDLMSLTNEEFAGRYRINLLQDPLFKAANNYVSNTVSQFVMANIKTVQDALTTEYNQLLEDRATLQEFIFPRLREDKCYLPVNVLRLIRHSRRMRQHNDTLICDLSPVQIVEEVANLCDRIVVISGDDPISRTANRNATMLFRILIRQYLSVRRVVAEFRFDRSSFQWVIHQIESRFRDSIIHPGEAVGTIAAQSIGEPATQMTLNTFHSAGIGAKNITLGVPRLRELIDVARSIKTPSMSIMLVDEFNHSEKQAHKALAAIEHTTLAKVTHKSQVIYDPDQANASVVEADDDFIQLFFATENVDPASLSPWVLRLELDRSAMEAKRCSMDEVAGKIAEHLVPASDFVLMHSHDNYEKLVLRISIRNTSDSMDQNFPGDKILIQYERKLLSKVVLKGIDKIKQVKIDKIQNPSITVDGGLTPSGPAENYLVTTGSNMRDVLSSEFVEFRNTVTNNIVETCEVLGIEAARQTLLLELKRVIEFDGNYVNYHHLGLLCDVMTYRGFLMPINRHGFNRNSTGALMRSSYEETVDVLLEAAAHAEIDRMQGVSENILLGQLSPVGTGVFDVMLDEDKLREAIPLSSVVTGETSYSSSSSSSY</sequence>
<dbReference type="Pfam" id="PF04983">
    <property type="entry name" value="RNA_pol_Rpb1_3"/>
    <property type="match status" value="1"/>
</dbReference>
<dbReference type="InterPro" id="IPR007066">
    <property type="entry name" value="RNA_pol_Rpb1_3"/>
</dbReference>
<dbReference type="FunFam" id="1.10.274.100:FF:000001">
    <property type="entry name" value="DNA-directed RNA polymerase subunit"/>
    <property type="match status" value="1"/>
</dbReference>
<dbReference type="InterPro" id="IPR007073">
    <property type="entry name" value="RNA_pol_Rpb1_7"/>
</dbReference>
<dbReference type="FunFam" id="4.10.860.120:FF:000003">
    <property type="entry name" value="DNA-directed RNA polymerase subunit"/>
    <property type="match status" value="1"/>
</dbReference>
<proteinExistence type="inferred from homology"/>
<keyword evidence="7" id="KW-0862">Zinc</keyword>
<comment type="similarity">
    <text evidence="2 13">Belongs to the RNA polymerase beta' chain family.</text>
</comment>
<dbReference type="Gene3D" id="6.20.50.80">
    <property type="match status" value="1"/>
</dbReference>
<dbReference type="Gene3D" id="2.40.40.20">
    <property type="match status" value="1"/>
</dbReference>
<dbReference type="CDD" id="cd02584">
    <property type="entry name" value="RNAP_II_Rpb1_C"/>
    <property type="match status" value="1"/>
</dbReference>
<dbReference type="InterPro" id="IPR007075">
    <property type="entry name" value="RNA_pol_Rpb1_6"/>
</dbReference>
<dbReference type="RefSeq" id="XP_009494328.1">
    <property type="nucleotide sequence ID" value="XM_009496053.1"/>
</dbReference>
<dbReference type="Gene3D" id="1.10.150.390">
    <property type="match status" value="1"/>
</dbReference>
<keyword evidence="16" id="KW-1185">Reference proteome</keyword>
<evidence type="ECO:0000256" key="8">
    <source>
        <dbReference type="ARBA" id="ARBA00022842"/>
    </source>
</evidence>
<comment type="catalytic activity">
    <reaction evidence="12 13">
        <text>RNA(n) + a ribonucleoside 5'-triphosphate = RNA(n+1) + diphosphate</text>
        <dbReference type="Rhea" id="RHEA:21248"/>
        <dbReference type="Rhea" id="RHEA-COMP:14527"/>
        <dbReference type="Rhea" id="RHEA-COMP:17342"/>
        <dbReference type="ChEBI" id="CHEBI:33019"/>
        <dbReference type="ChEBI" id="CHEBI:61557"/>
        <dbReference type="ChEBI" id="CHEBI:140395"/>
        <dbReference type="EC" id="2.7.7.6"/>
    </reaction>
</comment>
<evidence type="ECO:0000256" key="5">
    <source>
        <dbReference type="ARBA" id="ARBA00022695"/>
    </source>
</evidence>
<dbReference type="InterPro" id="IPR044893">
    <property type="entry name" value="RNA_pol_Rpb1_clamp_domain"/>
</dbReference>
<dbReference type="FunFam" id="2.40.40.20:FF:000019">
    <property type="entry name" value="DNA-directed RNA polymerase II subunit RPB1"/>
    <property type="match status" value="1"/>
</dbReference>
<evidence type="ECO:0000313" key="16">
    <source>
        <dbReference type="Proteomes" id="UP000030693"/>
    </source>
</evidence>
<evidence type="ECO:0000256" key="6">
    <source>
        <dbReference type="ARBA" id="ARBA00022723"/>
    </source>
</evidence>
<evidence type="ECO:0000313" key="15">
    <source>
        <dbReference type="EMBL" id="KCV71205.1"/>
    </source>
</evidence>
<organism evidence="15">
    <name type="scientific">Fonticula alba</name>
    <name type="common">Slime mold</name>
    <dbReference type="NCBI Taxonomy" id="691883"/>
    <lineage>
        <taxon>Eukaryota</taxon>
        <taxon>Rotosphaerida</taxon>
        <taxon>Fonticulaceae</taxon>
        <taxon>Fonticula</taxon>
    </lineage>
</organism>
<dbReference type="Proteomes" id="UP000030693">
    <property type="component" value="Unassembled WGS sequence"/>
</dbReference>
<keyword evidence="8" id="KW-0460">Magnesium</keyword>
<dbReference type="OMA" id="QAFPIPH"/>
<dbReference type="Gene3D" id="4.10.860.120">
    <property type="entry name" value="RNA polymerase II, clamp domain"/>
    <property type="match status" value="1"/>
</dbReference>
<dbReference type="InterPro" id="IPR045867">
    <property type="entry name" value="DNA-dir_RpoC_beta_prime"/>
</dbReference>
<dbReference type="Pfam" id="PF04997">
    <property type="entry name" value="RNA_pol_Rpb1_1"/>
    <property type="match status" value="1"/>
</dbReference>
<keyword evidence="4 13" id="KW-0808">Transferase</keyword>
<dbReference type="PANTHER" id="PTHR19376:SF37">
    <property type="entry name" value="DNA-DIRECTED RNA POLYMERASE II SUBUNIT RPB1"/>
    <property type="match status" value="1"/>
</dbReference>
<evidence type="ECO:0000256" key="12">
    <source>
        <dbReference type="ARBA" id="ARBA00048552"/>
    </source>
</evidence>
<dbReference type="PANTHER" id="PTHR19376">
    <property type="entry name" value="DNA-DIRECTED RNA POLYMERASE"/>
    <property type="match status" value="1"/>
</dbReference>
<keyword evidence="6" id="KW-0479">Metal-binding</keyword>
<dbReference type="Gene3D" id="3.30.1360.140">
    <property type="match status" value="1"/>
</dbReference>
<dbReference type="GO" id="GO:0046872">
    <property type="term" value="F:metal ion binding"/>
    <property type="evidence" value="ECO:0007669"/>
    <property type="project" value="UniProtKB-KW"/>
</dbReference>
<evidence type="ECO:0000256" key="7">
    <source>
        <dbReference type="ARBA" id="ARBA00022833"/>
    </source>
</evidence>
<dbReference type="InterPro" id="IPR000722">
    <property type="entry name" value="RNA_pol_asu"/>
</dbReference>
<dbReference type="InterPro" id="IPR007081">
    <property type="entry name" value="RNA_pol_Rpb1_5"/>
</dbReference>
<name>A0A058ZAA6_FONAL</name>
<dbReference type="Gene3D" id="1.10.132.30">
    <property type="match status" value="1"/>
</dbReference>
<dbReference type="SUPFAM" id="SSF64484">
    <property type="entry name" value="beta and beta-prime subunits of DNA dependent RNA-polymerase"/>
    <property type="match status" value="1"/>
</dbReference>
<dbReference type="EMBL" id="KB932203">
    <property type="protein sequence ID" value="KCV71205.1"/>
    <property type="molecule type" value="Genomic_DNA"/>
</dbReference>
<evidence type="ECO:0000256" key="13">
    <source>
        <dbReference type="RuleBase" id="RU004279"/>
    </source>
</evidence>
<evidence type="ECO:0000259" key="14">
    <source>
        <dbReference type="SMART" id="SM00663"/>
    </source>
</evidence>
<dbReference type="Gene3D" id="6.10.250.2940">
    <property type="match status" value="1"/>
</dbReference>
<dbReference type="InterPro" id="IPR038120">
    <property type="entry name" value="Rpb1_funnel_sf"/>
</dbReference>
<dbReference type="NCBIfam" id="NF006336">
    <property type="entry name" value="PRK08566.1"/>
    <property type="match status" value="1"/>
</dbReference>
<dbReference type="Pfam" id="PF04992">
    <property type="entry name" value="RNA_pol_Rpb1_6"/>
    <property type="match status" value="1"/>
</dbReference>
<comment type="function">
    <text evidence="13">DNA-dependent RNA polymerase catalyzes the transcription of DNA into RNA using the four ribonucleoside triphosphates as substrates.</text>
</comment>
<dbReference type="GO" id="GO:0003677">
    <property type="term" value="F:DNA binding"/>
    <property type="evidence" value="ECO:0007669"/>
    <property type="project" value="UniProtKB-KW"/>
</dbReference>
<dbReference type="Pfam" id="PF00623">
    <property type="entry name" value="RNA_pol_Rpb1_2"/>
    <property type="match status" value="1"/>
</dbReference>
<dbReference type="InterPro" id="IPR042102">
    <property type="entry name" value="RNA_pol_Rpb1_3_sf"/>
</dbReference>
<keyword evidence="9" id="KW-0238">DNA-binding</keyword>
<evidence type="ECO:0000256" key="11">
    <source>
        <dbReference type="ARBA" id="ARBA00023242"/>
    </source>
</evidence>
<dbReference type="Pfam" id="PF05000">
    <property type="entry name" value="RNA_pol_Rpb1_4"/>
    <property type="match status" value="1"/>
</dbReference>
<dbReference type="Pfam" id="PF04990">
    <property type="entry name" value="RNA_pol_Rpb1_7"/>
    <property type="match status" value="1"/>
</dbReference>
<dbReference type="GO" id="GO:0005665">
    <property type="term" value="C:RNA polymerase II, core complex"/>
    <property type="evidence" value="ECO:0007669"/>
    <property type="project" value="TreeGrafter"/>
</dbReference>
<evidence type="ECO:0000256" key="9">
    <source>
        <dbReference type="ARBA" id="ARBA00023125"/>
    </source>
</evidence>
<dbReference type="InterPro" id="IPR007083">
    <property type="entry name" value="RNA_pol_Rpb1_4"/>
</dbReference>
<keyword evidence="11" id="KW-0539">Nucleus</keyword>
<dbReference type="GO" id="GO:0006351">
    <property type="term" value="P:DNA-templated transcription"/>
    <property type="evidence" value="ECO:0007669"/>
    <property type="project" value="InterPro"/>
</dbReference>
<evidence type="ECO:0000256" key="4">
    <source>
        <dbReference type="ARBA" id="ARBA00022679"/>
    </source>
</evidence>
<dbReference type="STRING" id="691883.A0A058ZAA6"/>
<dbReference type="eggNOG" id="KOG0260">
    <property type="taxonomic scope" value="Eukaryota"/>
</dbReference>
<protein>
    <recommendedName>
        <fullName evidence="13">DNA-directed RNA polymerase subunit</fullName>
        <ecNumber evidence="13">2.7.7.6</ecNumber>
    </recommendedName>
</protein>
<dbReference type="FunFam" id="1.10.150.390:FF:000001">
    <property type="entry name" value="DNA-directed RNA polymerase subunit"/>
    <property type="match status" value="1"/>
</dbReference>
<dbReference type="Pfam" id="PF04998">
    <property type="entry name" value="RNA_pol_Rpb1_5"/>
    <property type="match status" value="1"/>
</dbReference>
<dbReference type="GeneID" id="20526881"/>
<evidence type="ECO:0000256" key="10">
    <source>
        <dbReference type="ARBA" id="ARBA00023163"/>
    </source>
</evidence>
<dbReference type="InterPro" id="IPR038593">
    <property type="entry name" value="RNA_pol_Rpb1_7_sf"/>
</dbReference>
<dbReference type="InterPro" id="IPR006592">
    <property type="entry name" value="RNA_pol_N"/>
</dbReference>
<reference evidence="15" key="1">
    <citation type="submission" date="2013-04" db="EMBL/GenBank/DDBJ databases">
        <title>The Genome Sequence of Fonticula alba ATCC 38817.</title>
        <authorList>
            <consortium name="The Broad Institute Genomics Platform"/>
            <person name="Russ C."/>
            <person name="Cuomo C."/>
            <person name="Burger G."/>
            <person name="Gray M.W."/>
            <person name="Holland P.W.H."/>
            <person name="King N."/>
            <person name="Lang F.B.F."/>
            <person name="Roger A.J."/>
            <person name="Ruiz-Trillo I."/>
            <person name="Brown M."/>
            <person name="Walker B."/>
            <person name="Young S."/>
            <person name="Zeng Q."/>
            <person name="Gargeya S."/>
            <person name="Fitzgerald M."/>
            <person name="Haas B."/>
            <person name="Abouelleil A."/>
            <person name="Allen A.W."/>
            <person name="Alvarado L."/>
            <person name="Arachchi H.M."/>
            <person name="Berlin A.M."/>
            <person name="Chapman S.B."/>
            <person name="Gainer-Dewar J."/>
            <person name="Goldberg J."/>
            <person name="Griggs A."/>
            <person name="Gujja S."/>
            <person name="Hansen M."/>
            <person name="Howarth C."/>
            <person name="Imamovic A."/>
            <person name="Ireland A."/>
            <person name="Larimer J."/>
            <person name="McCowan C."/>
            <person name="Murphy C."/>
            <person name="Pearson M."/>
            <person name="Poon T.W."/>
            <person name="Priest M."/>
            <person name="Roberts A."/>
            <person name="Saif S."/>
            <person name="Shea T."/>
            <person name="Sisk P."/>
            <person name="Sykes S."/>
            <person name="Wortman J."/>
            <person name="Nusbaum C."/>
            <person name="Birren B."/>
        </authorList>
    </citation>
    <scope>NUCLEOTIDE SEQUENCE [LARGE SCALE GENOMIC DNA]</scope>
    <source>
        <strain evidence="15">ATCC 38817</strain>
    </source>
</reference>
<dbReference type="GO" id="GO:0003899">
    <property type="term" value="F:DNA-directed RNA polymerase activity"/>
    <property type="evidence" value="ECO:0007669"/>
    <property type="project" value="UniProtKB-EC"/>
</dbReference>
<gene>
    <name evidence="15" type="ORF">H696_02156</name>
</gene>
<evidence type="ECO:0000256" key="1">
    <source>
        <dbReference type="ARBA" id="ARBA00004123"/>
    </source>
</evidence>
<feature type="domain" description="RNA polymerase N-terminal" evidence="14">
    <location>
        <begin position="224"/>
        <end position="522"/>
    </location>
</feature>
<dbReference type="OrthoDB" id="270392at2759"/>
<dbReference type="Gene3D" id="3.30.1490.180">
    <property type="entry name" value="RNA polymerase ii"/>
    <property type="match status" value="1"/>
</dbReference>
<dbReference type="CDD" id="cd02733">
    <property type="entry name" value="RNAP_II_RPB1_N"/>
    <property type="match status" value="1"/>
</dbReference>
<keyword evidence="10 13" id="KW-0804">Transcription</keyword>
<comment type="subcellular location">
    <subcellularLocation>
        <location evidence="1">Nucleus</location>
    </subcellularLocation>
</comment>
<dbReference type="EC" id="2.7.7.6" evidence="13"/>
<dbReference type="SMART" id="SM00663">
    <property type="entry name" value="RPOLA_N"/>
    <property type="match status" value="1"/>
</dbReference>
<keyword evidence="3 13" id="KW-0240">DNA-directed RNA polymerase</keyword>
<accession>A0A058ZAA6</accession>
<evidence type="ECO:0000256" key="2">
    <source>
        <dbReference type="ARBA" id="ARBA00006460"/>
    </source>
</evidence>
<dbReference type="InterPro" id="IPR007080">
    <property type="entry name" value="RNA_pol_Rpb1_1"/>
</dbReference>
<keyword evidence="5 13" id="KW-0548">Nucleotidyltransferase</keyword>